<evidence type="ECO:0000256" key="4">
    <source>
        <dbReference type="ARBA" id="ARBA00022840"/>
    </source>
</evidence>
<dbReference type="RefSeq" id="WP_100353940.1">
    <property type="nucleotide sequence ID" value="NZ_PCGR01000003.1"/>
</dbReference>
<dbReference type="GO" id="GO:0005524">
    <property type="term" value="F:ATP binding"/>
    <property type="evidence" value="ECO:0007669"/>
    <property type="project" value="UniProtKB-KW"/>
</dbReference>
<sequence length="287" mass="32330">MIIDSITKKYKQQVVLNGLSFDFKQGEIIGLVGKNGAGKSTLMKIIAQTVQNFDGSIKETQNVGYLIEEPKLFGKKTGLAHLNYFSAIYGNKFHRNEYEELLKGLQLSGVLNRKVREYSLGMKQKLGIVISLLNNPSYVILDEPTNGMDIETSIEVLQQLKKMAKERNIGILISSHKLEDIESVCSRVLFLEDGVIQEEQQVSDQNHYLVKLVFDTPTELATFQKHQEFGTILRSSDTSVELETTTNTADVFQFVNKLGIRLNDFTTEKKTLRNVYMNKMGGAKHGA</sequence>
<evidence type="ECO:0000256" key="3">
    <source>
        <dbReference type="ARBA" id="ARBA00022741"/>
    </source>
</evidence>
<dbReference type="SUPFAM" id="SSF52540">
    <property type="entry name" value="P-loop containing nucleoside triphosphate hydrolases"/>
    <property type="match status" value="1"/>
</dbReference>
<accession>A0A2M9EY72</accession>
<comment type="caution">
    <text evidence="6">The sequence shown here is derived from an EMBL/GenBank/DDBJ whole genome shotgun (WGS) entry which is preliminary data.</text>
</comment>
<feature type="domain" description="ABC transporter" evidence="5">
    <location>
        <begin position="1"/>
        <end position="218"/>
    </location>
</feature>
<keyword evidence="7" id="KW-1185">Reference proteome</keyword>
<dbReference type="CDD" id="cd03230">
    <property type="entry name" value="ABC_DR_subfamily_A"/>
    <property type="match status" value="1"/>
</dbReference>
<evidence type="ECO:0000256" key="2">
    <source>
        <dbReference type="ARBA" id="ARBA00022448"/>
    </source>
</evidence>
<dbReference type="GO" id="GO:0016887">
    <property type="term" value="F:ATP hydrolysis activity"/>
    <property type="evidence" value="ECO:0007669"/>
    <property type="project" value="InterPro"/>
</dbReference>
<dbReference type="PANTHER" id="PTHR42711">
    <property type="entry name" value="ABC TRANSPORTER ATP-BINDING PROTEIN"/>
    <property type="match status" value="1"/>
</dbReference>
<name>A0A2M9EY72_9BACL</name>
<dbReference type="OrthoDB" id="9804819at2"/>
<keyword evidence="2" id="KW-0813">Transport</keyword>
<dbReference type="SMART" id="SM00382">
    <property type="entry name" value="AAA"/>
    <property type="match status" value="1"/>
</dbReference>
<dbReference type="InterPro" id="IPR050763">
    <property type="entry name" value="ABC_transporter_ATP-binding"/>
</dbReference>
<dbReference type="Proteomes" id="UP000228680">
    <property type="component" value="Unassembled WGS sequence"/>
</dbReference>
<keyword evidence="3" id="KW-0547">Nucleotide-binding</keyword>
<comment type="similarity">
    <text evidence="1">Belongs to the ABC transporter superfamily.</text>
</comment>
<evidence type="ECO:0000313" key="7">
    <source>
        <dbReference type="Proteomes" id="UP000228680"/>
    </source>
</evidence>
<dbReference type="InterPro" id="IPR003593">
    <property type="entry name" value="AAA+_ATPase"/>
</dbReference>
<dbReference type="InterPro" id="IPR027417">
    <property type="entry name" value="P-loop_NTPase"/>
</dbReference>
<dbReference type="EMBL" id="PCGR01000003">
    <property type="protein sequence ID" value="PJK16163.1"/>
    <property type="molecule type" value="Genomic_DNA"/>
</dbReference>
<evidence type="ECO:0000313" key="6">
    <source>
        <dbReference type="EMBL" id="PJK16163.1"/>
    </source>
</evidence>
<protein>
    <submittedName>
        <fullName evidence="6">ABC transporter</fullName>
    </submittedName>
</protein>
<dbReference type="AlphaFoldDB" id="A0A2M9EY72"/>
<dbReference type="PANTHER" id="PTHR42711:SF5">
    <property type="entry name" value="ABC TRANSPORTER ATP-BINDING PROTEIN NATA"/>
    <property type="match status" value="1"/>
</dbReference>
<organism evidence="6 7">
    <name type="scientific">Chryseomicrobium excrementi</name>
    <dbReference type="NCBI Taxonomy" id="2041346"/>
    <lineage>
        <taxon>Bacteria</taxon>
        <taxon>Bacillati</taxon>
        <taxon>Bacillota</taxon>
        <taxon>Bacilli</taxon>
        <taxon>Bacillales</taxon>
        <taxon>Caryophanaceae</taxon>
        <taxon>Chryseomicrobium</taxon>
    </lineage>
</organism>
<keyword evidence="4" id="KW-0067">ATP-binding</keyword>
<dbReference type="Gene3D" id="3.40.50.300">
    <property type="entry name" value="P-loop containing nucleotide triphosphate hydrolases"/>
    <property type="match status" value="1"/>
</dbReference>
<proteinExistence type="inferred from homology"/>
<gene>
    <name evidence="6" type="ORF">CQS04_09625</name>
</gene>
<dbReference type="PROSITE" id="PS50893">
    <property type="entry name" value="ABC_TRANSPORTER_2"/>
    <property type="match status" value="1"/>
</dbReference>
<dbReference type="InterPro" id="IPR003439">
    <property type="entry name" value="ABC_transporter-like_ATP-bd"/>
</dbReference>
<dbReference type="InterPro" id="IPR017871">
    <property type="entry name" value="ABC_transporter-like_CS"/>
</dbReference>
<reference evidence="6 7" key="1">
    <citation type="submission" date="2017-10" db="EMBL/GenBank/DDBJ databases">
        <title>Draft genome of Chryseomicrobium casticus sp. nov.</title>
        <authorList>
            <person name="Chakraborty R."/>
            <person name="Saha T."/>
        </authorList>
    </citation>
    <scope>NUCLEOTIDE SEQUENCE [LARGE SCALE GENOMIC DNA]</scope>
    <source>
        <strain evidence="6 7">ET03</strain>
    </source>
</reference>
<dbReference type="PROSITE" id="PS00211">
    <property type="entry name" value="ABC_TRANSPORTER_1"/>
    <property type="match status" value="1"/>
</dbReference>
<evidence type="ECO:0000259" key="5">
    <source>
        <dbReference type="PROSITE" id="PS50893"/>
    </source>
</evidence>
<evidence type="ECO:0000256" key="1">
    <source>
        <dbReference type="ARBA" id="ARBA00005417"/>
    </source>
</evidence>
<dbReference type="Pfam" id="PF00005">
    <property type="entry name" value="ABC_tran"/>
    <property type="match status" value="1"/>
</dbReference>